<protein>
    <submittedName>
        <fullName evidence="3">Allophanate hydrolase</fullName>
        <ecNumber evidence="3">3.5.1.54</ecNumber>
    </submittedName>
</protein>
<proteinExistence type="predicted"/>
<dbReference type="OrthoDB" id="8872210at2"/>
<dbReference type="Gene3D" id="1.20.58.1700">
    <property type="match status" value="1"/>
</dbReference>
<dbReference type="EMBL" id="STFG01000002">
    <property type="protein sequence ID" value="THU04443.1"/>
    <property type="molecule type" value="Genomic_DNA"/>
</dbReference>
<accession>A0A4S8FA35</accession>
<dbReference type="Pfam" id="PF21986">
    <property type="entry name" value="AH_C"/>
    <property type="match status" value="1"/>
</dbReference>
<evidence type="ECO:0000259" key="1">
    <source>
        <dbReference type="Pfam" id="PF01425"/>
    </source>
</evidence>
<sequence>MAQATPSLSTLGWTLQDWQSAYREGASPSALLQALQAALQGDDPAWISIASAEQLAEQLLHLQTLLESVAGDTSKLPLYGVPFAAKDNIDAAGWRTTAACPEFAYVASSDAFVVAKLRAAGAILMGKTNLDQFATGLVGTRSPYGAVPNTFDPAYVSGGSSSGSASVVARGLVPFALGTDTAGSGRVPAAFNNIVGLKPTKGWASNSGLVPACRTLDCISVFALTVADAQRAIGLYAGYDAADGYSRQRPAGAPTHFPVKPTLAVPKQLEFFGDALAQQHFHATMGDLKAQGATLVEIDFAPFAQLAELLYYGPWVAERYVAIESMFDRNPDGIDPTVRKVVEQALNYSARDAFEAEYRRAVLARQINDVLAQVDALVVPSTPSIFTMEQLRQEPVKRNSELGTYTNFTNLADLSALALPAGLRSDGLPAGVTLIAPAWHDMALADFGRRWQAAQSLPPGAPGVVDRLPAPIQEKASDEIVVAVVGAHLRGMPLNHQLTSRHARFLEETATAAGDYRLYALPGTVPPKPGLKYAPSAGETIVLELWAMTPHAFGEFTAEVPAPLGIGNVVLADGRTVKGFICEPAALETATDISHLGGWRAYIASLKAQ</sequence>
<dbReference type="PANTHER" id="PTHR11895:SF169">
    <property type="entry name" value="GLUTAMYL-TRNA(GLN) AMIDOTRANSFERASE"/>
    <property type="match status" value="1"/>
</dbReference>
<feature type="domain" description="Allophanate hydrolase C-terminal" evidence="2">
    <location>
        <begin position="481"/>
        <end position="604"/>
    </location>
</feature>
<comment type="caution">
    <text evidence="3">The sequence shown here is derived from an EMBL/GenBank/DDBJ whole genome shotgun (WGS) entry which is preliminary data.</text>
</comment>
<dbReference type="Gene3D" id="3.90.1300.10">
    <property type="entry name" value="Amidase signature (AS) domain"/>
    <property type="match status" value="1"/>
</dbReference>
<dbReference type="InterPro" id="IPR014085">
    <property type="entry name" value="Allophanate_hydrolase"/>
</dbReference>
<dbReference type="AlphaFoldDB" id="A0A4S8FA35"/>
<dbReference type="PANTHER" id="PTHR11895">
    <property type="entry name" value="TRANSAMIDASE"/>
    <property type="match status" value="1"/>
</dbReference>
<evidence type="ECO:0000313" key="4">
    <source>
        <dbReference type="Proteomes" id="UP000308917"/>
    </source>
</evidence>
<evidence type="ECO:0000313" key="3">
    <source>
        <dbReference type="EMBL" id="THU04443.1"/>
    </source>
</evidence>
<gene>
    <name evidence="3" type="primary">atzF</name>
    <name evidence="3" type="ORF">E9531_03350</name>
</gene>
<reference evidence="3 4" key="1">
    <citation type="journal article" date="2015" name="Antonie Van Leeuwenhoek">
        <title>Lampropedia puyangensis sp. nov., isolated from symptomatic bark of Populus ? euramericana canker and emended description of Lampropedia hyalina (Ehrenberg 1832) Lee et al. 2004.</title>
        <authorList>
            <person name="Li Y."/>
            <person name="Wang T."/>
            <person name="Piao C.G."/>
            <person name="Wang L.F."/>
            <person name="Tian G.Z."/>
            <person name="Zhu T.H."/>
            <person name="Guo M.W."/>
        </authorList>
    </citation>
    <scope>NUCLEOTIDE SEQUENCE [LARGE SCALE GENOMIC DNA]</scope>
    <source>
        <strain evidence="3 4">2-bin</strain>
    </source>
</reference>
<dbReference type="InterPro" id="IPR036928">
    <property type="entry name" value="AS_sf"/>
</dbReference>
<dbReference type="SUPFAM" id="SSF75304">
    <property type="entry name" value="Amidase signature (AS) enzymes"/>
    <property type="match status" value="1"/>
</dbReference>
<keyword evidence="3" id="KW-0378">Hydrolase</keyword>
<keyword evidence="4" id="KW-1185">Reference proteome</keyword>
<dbReference type="Proteomes" id="UP000308917">
    <property type="component" value="Unassembled WGS sequence"/>
</dbReference>
<dbReference type="Pfam" id="PF01425">
    <property type="entry name" value="Amidase"/>
    <property type="match status" value="1"/>
</dbReference>
<dbReference type="RefSeq" id="WP_136572338.1">
    <property type="nucleotide sequence ID" value="NZ_STFG01000002.1"/>
</dbReference>
<dbReference type="NCBIfam" id="NF006043">
    <property type="entry name" value="PRK08186.1"/>
    <property type="match status" value="1"/>
</dbReference>
<dbReference type="InterPro" id="IPR053844">
    <property type="entry name" value="AH_C"/>
</dbReference>
<dbReference type="EC" id="3.5.1.54" evidence="3"/>
<dbReference type="Gene3D" id="3.10.490.10">
    <property type="entry name" value="Gamma-glutamyl cyclotransferase-like"/>
    <property type="match status" value="1"/>
</dbReference>
<name>A0A4S8FA35_9BURK</name>
<dbReference type="GO" id="GO:0004039">
    <property type="term" value="F:allophanate hydrolase activity"/>
    <property type="evidence" value="ECO:0007669"/>
    <property type="project" value="UniProtKB-EC"/>
</dbReference>
<evidence type="ECO:0000259" key="2">
    <source>
        <dbReference type="Pfam" id="PF21986"/>
    </source>
</evidence>
<dbReference type="NCBIfam" id="TIGR02713">
    <property type="entry name" value="allophanate_hyd"/>
    <property type="match status" value="1"/>
</dbReference>
<dbReference type="InterPro" id="IPR023631">
    <property type="entry name" value="Amidase_dom"/>
</dbReference>
<dbReference type="InterPro" id="IPR000120">
    <property type="entry name" value="Amidase"/>
</dbReference>
<organism evidence="3 4">
    <name type="scientific">Lampropedia puyangensis</name>
    <dbReference type="NCBI Taxonomy" id="1330072"/>
    <lineage>
        <taxon>Bacteria</taxon>
        <taxon>Pseudomonadati</taxon>
        <taxon>Pseudomonadota</taxon>
        <taxon>Betaproteobacteria</taxon>
        <taxon>Burkholderiales</taxon>
        <taxon>Comamonadaceae</taxon>
        <taxon>Lampropedia</taxon>
    </lineage>
</organism>
<feature type="domain" description="Amidase" evidence="1">
    <location>
        <begin position="62"/>
        <end position="444"/>
    </location>
</feature>